<protein>
    <submittedName>
        <fullName evidence="2">Uncharacterized protein</fullName>
    </submittedName>
</protein>
<accession>A0A6G0WG78</accession>
<gene>
    <name evidence="2" type="ORF">Ae201684_015793</name>
</gene>
<proteinExistence type="predicted"/>
<name>A0A6G0WG78_9STRA</name>
<dbReference type="Proteomes" id="UP000481153">
    <property type="component" value="Unassembled WGS sequence"/>
</dbReference>
<dbReference type="EMBL" id="VJMJ01000232">
    <property type="protein sequence ID" value="KAF0725831.1"/>
    <property type="molecule type" value="Genomic_DNA"/>
</dbReference>
<dbReference type="AlphaFoldDB" id="A0A6G0WG78"/>
<organism evidence="2 3">
    <name type="scientific">Aphanomyces euteiches</name>
    <dbReference type="NCBI Taxonomy" id="100861"/>
    <lineage>
        <taxon>Eukaryota</taxon>
        <taxon>Sar</taxon>
        <taxon>Stramenopiles</taxon>
        <taxon>Oomycota</taxon>
        <taxon>Saprolegniomycetes</taxon>
        <taxon>Saprolegniales</taxon>
        <taxon>Verrucalvaceae</taxon>
        <taxon>Aphanomyces</taxon>
    </lineage>
</organism>
<evidence type="ECO:0000313" key="3">
    <source>
        <dbReference type="Proteomes" id="UP000481153"/>
    </source>
</evidence>
<feature type="compositionally biased region" description="Basic and acidic residues" evidence="1">
    <location>
        <begin position="77"/>
        <end position="87"/>
    </location>
</feature>
<feature type="compositionally biased region" description="Polar residues" evidence="1">
    <location>
        <begin position="39"/>
        <end position="56"/>
    </location>
</feature>
<reference evidence="2 3" key="1">
    <citation type="submission" date="2019-07" db="EMBL/GenBank/DDBJ databases">
        <title>Genomics analysis of Aphanomyces spp. identifies a new class of oomycete effector associated with host adaptation.</title>
        <authorList>
            <person name="Gaulin E."/>
        </authorList>
    </citation>
    <scope>NUCLEOTIDE SEQUENCE [LARGE SCALE GENOMIC DNA]</scope>
    <source>
        <strain evidence="2 3">ATCC 201684</strain>
    </source>
</reference>
<sequence>MSSLEVVGRSADVATDSDMARTIAHARPCVATPAVKWDTSQASMSAHSPTANNLDTLSPAAPPRLRTKPEASAPERTLGKQDKLQPA</sequence>
<keyword evidence="3" id="KW-1185">Reference proteome</keyword>
<evidence type="ECO:0000313" key="2">
    <source>
        <dbReference type="EMBL" id="KAF0725831.1"/>
    </source>
</evidence>
<feature type="region of interest" description="Disordered" evidence="1">
    <location>
        <begin position="39"/>
        <end position="87"/>
    </location>
</feature>
<evidence type="ECO:0000256" key="1">
    <source>
        <dbReference type="SAM" id="MobiDB-lite"/>
    </source>
</evidence>
<comment type="caution">
    <text evidence="2">The sequence shown here is derived from an EMBL/GenBank/DDBJ whole genome shotgun (WGS) entry which is preliminary data.</text>
</comment>